<dbReference type="GO" id="GO:0009534">
    <property type="term" value="C:chloroplast thylakoid"/>
    <property type="evidence" value="ECO:0007669"/>
    <property type="project" value="TreeGrafter"/>
</dbReference>
<keyword evidence="3" id="KW-1185">Reference proteome</keyword>
<protein>
    <submittedName>
        <fullName evidence="2">Uncharacterized protein</fullName>
    </submittedName>
</protein>
<keyword evidence="1" id="KW-0175">Coiled coil</keyword>
<sequence>MSSTHLLLQNVSLQPRISTTTTYARPSRSIQVSAVLSGRRQSLILFTASTVLTAIELSSAGSAKAKDIGLFGIRKKLEKVEEKAEAILKEGAENAEAILKEGAENAEKGLEAAERGVENAGKELESATSFSLGGGVGGLIQAGVVVGAEAVGVLVATSIVSGILGPES</sequence>
<accession>A0AA41SB78</accession>
<evidence type="ECO:0000313" key="2">
    <source>
        <dbReference type="EMBL" id="MCL7031515.1"/>
    </source>
</evidence>
<dbReference type="Proteomes" id="UP001177140">
    <property type="component" value="Unassembled WGS sequence"/>
</dbReference>
<dbReference type="EMBL" id="JAJJMA010112917">
    <property type="protein sequence ID" value="MCL7031515.1"/>
    <property type="molecule type" value="Genomic_DNA"/>
</dbReference>
<name>A0AA41SB78_PAPNU</name>
<evidence type="ECO:0000313" key="3">
    <source>
        <dbReference type="Proteomes" id="UP001177140"/>
    </source>
</evidence>
<dbReference type="AlphaFoldDB" id="A0AA41SB78"/>
<organism evidence="2 3">
    <name type="scientific">Papaver nudicaule</name>
    <name type="common">Iceland poppy</name>
    <dbReference type="NCBI Taxonomy" id="74823"/>
    <lineage>
        <taxon>Eukaryota</taxon>
        <taxon>Viridiplantae</taxon>
        <taxon>Streptophyta</taxon>
        <taxon>Embryophyta</taxon>
        <taxon>Tracheophyta</taxon>
        <taxon>Spermatophyta</taxon>
        <taxon>Magnoliopsida</taxon>
        <taxon>Ranunculales</taxon>
        <taxon>Papaveraceae</taxon>
        <taxon>Papaveroideae</taxon>
        <taxon>Papaver</taxon>
    </lineage>
</organism>
<comment type="caution">
    <text evidence="2">The sequence shown here is derived from an EMBL/GenBank/DDBJ whole genome shotgun (WGS) entry which is preliminary data.</text>
</comment>
<dbReference type="PANTHER" id="PTHR36734:SF1">
    <property type="entry name" value="OS02G0815300 PROTEIN"/>
    <property type="match status" value="1"/>
</dbReference>
<gene>
    <name evidence="2" type="ORF">MKW94_026531</name>
</gene>
<reference evidence="2" key="1">
    <citation type="submission" date="2022-03" db="EMBL/GenBank/DDBJ databases">
        <title>A functionally conserved STORR gene fusion in Papaver species that diverged 16.8 million years ago.</title>
        <authorList>
            <person name="Catania T."/>
        </authorList>
    </citation>
    <scope>NUCLEOTIDE SEQUENCE</scope>
    <source>
        <strain evidence="2">S-191538</strain>
    </source>
</reference>
<evidence type="ECO:0000256" key="1">
    <source>
        <dbReference type="SAM" id="Coils"/>
    </source>
</evidence>
<feature type="coiled-coil region" evidence="1">
    <location>
        <begin position="70"/>
        <end position="123"/>
    </location>
</feature>
<dbReference type="PANTHER" id="PTHR36734">
    <property type="entry name" value="YCF37-LIKE PROTEIN"/>
    <property type="match status" value="1"/>
</dbReference>
<proteinExistence type="predicted"/>